<reference evidence="1" key="2">
    <citation type="submission" date="2020-11" db="EMBL/GenBank/DDBJ databases">
        <authorList>
            <person name="McCartney M.A."/>
            <person name="Auch B."/>
            <person name="Kono T."/>
            <person name="Mallez S."/>
            <person name="Becker A."/>
            <person name="Gohl D.M."/>
            <person name="Silverstein K.A.T."/>
            <person name="Koren S."/>
            <person name="Bechman K.B."/>
            <person name="Herman A."/>
            <person name="Abrahante J.E."/>
            <person name="Garbe J."/>
        </authorList>
    </citation>
    <scope>NUCLEOTIDE SEQUENCE</scope>
    <source>
        <strain evidence="1">Duluth1</strain>
        <tissue evidence="1">Whole animal</tissue>
    </source>
</reference>
<gene>
    <name evidence="1" type="ORF">DPMN_134895</name>
</gene>
<protein>
    <submittedName>
        <fullName evidence="1">Uncharacterized protein</fullName>
    </submittedName>
</protein>
<comment type="caution">
    <text evidence="1">The sequence shown here is derived from an EMBL/GenBank/DDBJ whole genome shotgun (WGS) entry which is preliminary data.</text>
</comment>
<keyword evidence="2" id="KW-1185">Reference proteome</keyword>
<dbReference type="Proteomes" id="UP000828390">
    <property type="component" value="Unassembled WGS sequence"/>
</dbReference>
<accession>A0A9D4JG91</accession>
<reference evidence="1" key="1">
    <citation type="journal article" date="2019" name="bioRxiv">
        <title>The Genome of the Zebra Mussel, Dreissena polymorpha: A Resource for Invasive Species Research.</title>
        <authorList>
            <person name="McCartney M.A."/>
            <person name="Auch B."/>
            <person name="Kono T."/>
            <person name="Mallez S."/>
            <person name="Zhang Y."/>
            <person name="Obille A."/>
            <person name="Becker A."/>
            <person name="Abrahante J.E."/>
            <person name="Garbe J."/>
            <person name="Badalamenti J.P."/>
            <person name="Herman A."/>
            <person name="Mangelson H."/>
            <person name="Liachko I."/>
            <person name="Sullivan S."/>
            <person name="Sone E.D."/>
            <person name="Koren S."/>
            <person name="Silverstein K.A.T."/>
            <person name="Beckman K.B."/>
            <person name="Gohl D.M."/>
        </authorList>
    </citation>
    <scope>NUCLEOTIDE SEQUENCE</scope>
    <source>
        <strain evidence="1">Duluth1</strain>
        <tissue evidence="1">Whole animal</tissue>
    </source>
</reference>
<sequence>MATRSPVQMKLRAKTFIQITERSRAPWWMVQMNNQNRRRRFSFLYVARMSGQDKTAHVLTATQTNGDGDLYVILLMGGLRAELAQKIRTLVLLREPLPDARMPECHKAKRGNKHRTEMDSGVKVFIR</sequence>
<proteinExistence type="predicted"/>
<name>A0A9D4JG91_DREPO</name>
<evidence type="ECO:0000313" key="2">
    <source>
        <dbReference type="Proteomes" id="UP000828390"/>
    </source>
</evidence>
<evidence type="ECO:0000313" key="1">
    <source>
        <dbReference type="EMBL" id="KAH3806572.1"/>
    </source>
</evidence>
<dbReference type="AlphaFoldDB" id="A0A9D4JG91"/>
<dbReference type="EMBL" id="JAIWYP010000006">
    <property type="protein sequence ID" value="KAH3806572.1"/>
    <property type="molecule type" value="Genomic_DNA"/>
</dbReference>
<organism evidence="1 2">
    <name type="scientific">Dreissena polymorpha</name>
    <name type="common">Zebra mussel</name>
    <name type="synonym">Mytilus polymorpha</name>
    <dbReference type="NCBI Taxonomy" id="45954"/>
    <lineage>
        <taxon>Eukaryota</taxon>
        <taxon>Metazoa</taxon>
        <taxon>Spiralia</taxon>
        <taxon>Lophotrochozoa</taxon>
        <taxon>Mollusca</taxon>
        <taxon>Bivalvia</taxon>
        <taxon>Autobranchia</taxon>
        <taxon>Heteroconchia</taxon>
        <taxon>Euheterodonta</taxon>
        <taxon>Imparidentia</taxon>
        <taxon>Neoheterodontei</taxon>
        <taxon>Myida</taxon>
        <taxon>Dreissenoidea</taxon>
        <taxon>Dreissenidae</taxon>
        <taxon>Dreissena</taxon>
    </lineage>
</organism>